<evidence type="ECO:0000313" key="3">
    <source>
        <dbReference type="Proteomes" id="UP000796880"/>
    </source>
</evidence>
<keyword evidence="3" id="KW-1185">Reference proteome</keyword>
<dbReference type="OrthoDB" id="913402at2759"/>
<accession>A0A8K0MEQ2</accession>
<proteinExistence type="predicted"/>
<feature type="region of interest" description="Disordered" evidence="1">
    <location>
        <begin position="1"/>
        <end position="59"/>
    </location>
</feature>
<sequence>MCSMQAPKEKMPRRVHISTLFSGGKKPGIPSRAQGFRGEQRDEDGEERPGRRSEEGSGFVEYKKVHEELNMYKLSQENQMLQLTAQKGTTGYKSFSSLVAWNNNNNGTSNGINGTNGIGIGVGTGVSFFHDHNGNNVMLDPSTFGYPSNYMQLGNPEKMRQEKHIDSVVVPFQQQYYHSSAGNCQLNQVNSKTFETTIWEGDS</sequence>
<protein>
    <submittedName>
        <fullName evidence="2">Uncharacterized protein</fullName>
    </submittedName>
</protein>
<reference evidence="2" key="1">
    <citation type="submission" date="2020-03" db="EMBL/GenBank/DDBJ databases">
        <title>A high-quality chromosome-level genome assembly of a woody plant with both climbing and erect habits, Rhamnella rubrinervis.</title>
        <authorList>
            <person name="Lu Z."/>
            <person name="Yang Y."/>
            <person name="Zhu X."/>
            <person name="Sun Y."/>
        </authorList>
    </citation>
    <scope>NUCLEOTIDE SEQUENCE</scope>
    <source>
        <strain evidence="2">BYM</strain>
        <tissue evidence="2">Leaf</tissue>
    </source>
</reference>
<organism evidence="2 3">
    <name type="scientific">Rhamnella rubrinervis</name>
    <dbReference type="NCBI Taxonomy" id="2594499"/>
    <lineage>
        <taxon>Eukaryota</taxon>
        <taxon>Viridiplantae</taxon>
        <taxon>Streptophyta</taxon>
        <taxon>Embryophyta</taxon>
        <taxon>Tracheophyta</taxon>
        <taxon>Spermatophyta</taxon>
        <taxon>Magnoliopsida</taxon>
        <taxon>eudicotyledons</taxon>
        <taxon>Gunneridae</taxon>
        <taxon>Pentapetalae</taxon>
        <taxon>rosids</taxon>
        <taxon>fabids</taxon>
        <taxon>Rosales</taxon>
        <taxon>Rhamnaceae</taxon>
        <taxon>rhamnoid group</taxon>
        <taxon>Rhamneae</taxon>
        <taxon>Rhamnella</taxon>
    </lineage>
</organism>
<evidence type="ECO:0000313" key="2">
    <source>
        <dbReference type="EMBL" id="KAF3444034.1"/>
    </source>
</evidence>
<dbReference type="Proteomes" id="UP000796880">
    <property type="component" value="Unassembled WGS sequence"/>
</dbReference>
<feature type="compositionally biased region" description="Basic and acidic residues" evidence="1">
    <location>
        <begin position="47"/>
        <end position="59"/>
    </location>
</feature>
<evidence type="ECO:0000256" key="1">
    <source>
        <dbReference type="SAM" id="MobiDB-lite"/>
    </source>
</evidence>
<comment type="caution">
    <text evidence="2">The sequence shown here is derived from an EMBL/GenBank/DDBJ whole genome shotgun (WGS) entry which is preliminary data.</text>
</comment>
<dbReference type="AlphaFoldDB" id="A0A8K0MEQ2"/>
<gene>
    <name evidence="2" type="ORF">FNV43_RR13724</name>
</gene>
<name>A0A8K0MEQ2_9ROSA</name>
<dbReference type="EMBL" id="VOIH02000006">
    <property type="protein sequence ID" value="KAF3444034.1"/>
    <property type="molecule type" value="Genomic_DNA"/>
</dbReference>